<organism evidence="1 2">
    <name type="scientific">Pistacia integerrima</name>
    <dbReference type="NCBI Taxonomy" id="434235"/>
    <lineage>
        <taxon>Eukaryota</taxon>
        <taxon>Viridiplantae</taxon>
        <taxon>Streptophyta</taxon>
        <taxon>Embryophyta</taxon>
        <taxon>Tracheophyta</taxon>
        <taxon>Spermatophyta</taxon>
        <taxon>Magnoliopsida</taxon>
        <taxon>eudicotyledons</taxon>
        <taxon>Gunneridae</taxon>
        <taxon>Pentapetalae</taxon>
        <taxon>rosids</taxon>
        <taxon>malvids</taxon>
        <taxon>Sapindales</taxon>
        <taxon>Anacardiaceae</taxon>
        <taxon>Pistacia</taxon>
    </lineage>
</organism>
<sequence>MLSSFVSFFNRDQLSYQVLEHREPKPANFIYRDSLNKNKQQKPSPNQPKDDDFCFASPKPIEEKGVIRVKVTMTKKEAARLLSKCKEGGVLGFKDVAKELVQIPMNRVSVESTPCASSHAVLKSIPE</sequence>
<reference evidence="2" key="1">
    <citation type="journal article" date="2023" name="G3 (Bethesda)">
        <title>Genome assembly and association tests identify interacting loci associated with vigor, precocity, and sex in interspecific pistachio rootstocks.</title>
        <authorList>
            <person name="Palmer W."/>
            <person name="Jacygrad E."/>
            <person name="Sagayaradj S."/>
            <person name="Cavanaugh K."/>
            <person name="Han R."/>
            <person name="Bertier L."/>
            <person name="Beede B."/>
            <person name="Kafkas S."/>
            <person name="Golino D."/>
            <person name="Preece J."/>
            <person name="Michelmore R."/>
        </authorList>
    </citation>
    <scope>NUCLEOTIDE SEQUENCE [LARGE SCALE GENOMIC DNA]</scope>
</reference>
<dbReference type="Proteomes" id="UP001163603">
    <property type="component" value="Chromosome 2"/>
</dbReference>
<evidence type="ECO:0000313" key="1">
    <source>
        <dbReference type="EMBL" id="KAJ0048557.1"/>
    </source>
</evidence>
<gene>
    <name evidence="1" type="ORF">Pint_14928</name>
</gene>
<proteinExistence type="predicted"/>
<name>A0ACC0ZD84_9ROSI</name>
<protein>
    <submittedName>
        <fullName evidence="1">Uncharacterized protein</fullName>
    </submittedName>
</protein>
<dbReference type="EMBL" id="CM047737">
    <property type="protein sequence ID" value="KAJ0048557.1"/>
    <property type="molecule type" value="Genomic_DNA"/>
</dbReference>
<evidence type="ECO:0000313" key="2">
    <source>
        <dbReference type="Proteomes" id="UP001163603"/>
    </source>
</evidence>
<accession>A0ACC0ZD84</accession>
<keyword evidence="2" id="KW-1185">Reference proteome</keyword>
<comment type="caution">
    <text evidence="1">The sequence shown here is derived from an EMBL/GenBank/DDBJ whole genome shotgun (WGS) entry which is preliminary data.</text>
</comment>